<keyword evidence="2" id="KW-0012">Acyltransferase</keyword>
<dbReference type="SUPFAM" id="SSF55729">
    <property type="entry name" value="Acyl-CoA N-acyltransferases (Nat)"/>
    <property type="match status" value="1"/>
</dbReference>
<dbReference type="InterPro" id="IPR000182">
    <property type="entry name" value="GNAT_dom"/>
</dbReference>
<dbReference type="CDD" id="cd04301">
    <property type="entry name" value="NAT_SF"/>
    <property type="match status" value="1"/>
</dbReference>
<dbReference type="EMBL" id="BAABDF010000007">
    <property type="protein sequence ID" value="GAA3875077.1"/>
    <property type="molecule type" value="Genomic_DNA"/>
</dbReference>
<evidence type="ECO:0000259" key="3">
    <source>
        <dbReference type="PROSITE" id="PS51186"/>
    </source>
</evidence>
<sequence length="159" mass="17463">MKHAKLTAPPALTIRPAEWRDKAVLLDMIRTLARHHGDAATITLPVLVDLLKSDLPWLRLIVAERDGMVVGYAGLTGGMRLHFGERVMTLDHLFIDENHRGQGIGRALIAHARQTAVDHGCARLTVGTRESNTHAQAAYLACGFSEVPQTGKRFVMQLA</sequence>
<evidence type="ECO:0000256" key="1">
    <source>
        <dbReference type="ARBA" id="ARBA00022679"/>
    </source>
</evidence>
<dbReference type="Proteomes" id="UP001399917">
    <property type="component" value="Unassembled WGS sequence"/>
</dbReference>
<proteinExistence type="predicted"/>
<dbReference type="PANTHER" id="PTHR43877">
    <property type="entry name" value="AMINOALKYLPHOSPHONATE N-ACETYLTRANSFERASE-RELATED-RELATED"/>
    <property type="match status" value="1"/>
</dbReference>
<feature type="domain" description="N-acetyltransferase" evidence="3">
    <location>
        <begin position="12"/>
        <end position="159"/>
    </location>
</feature>
<keyword evidence="5" id="KW-1185">Reference proteome</keyword>
<keyword evidence="1" id="KW-0808">Transferase</keyword>
<evidence type="ECO:0000256" key="2">
    <source>
        <dbReference type="ARBA" id="ARBA00023315"/>
    </source>
</evidence>
<evidence type="ECO:0000313" key="5">
    <source>
        <dbReference type="Proteomes" id="UP001399917"/>
    </source>
</evidence>
<name>A0ABP7KGQ6_9RHOB</name>
<dbReference type="RefSeq" id="WP_344847745.1">
    <property type="nucleotide sequence ID" value="NZ_BAABDF010000007.1"/>
</dbReference>
<evidence type="ECO:0000313" key="4">
    <source>
        <dbReference type="EMBL" id="GAA3875077.1"/>
    </source>
</evidence>
<dbReference type="Gene3D" id="3.40.630.30">
    <property type="match status" value="1"/>
</dbReference>
<accession>A0ABP7KGQ6</accession>
<dbReference type="InterPro" id="IPR050832">
    <property type="entry name" value="Bact_Acetyltransf"/>
</dbReference>
<comment type="caution">
    <text evidence="4">The sequence shown here is derived from an EMBL/GenBank/DDBJ whole genome shotgun (WGS) entry which is preliminary data.</text>
</comment>
<organism evidence="4 5">
    <name type="scientific">Celeribacter arenosi</name>
    <dbReference type="NCBI Taxonomy" id="792649"/>
    <lineage>
        <taxon>Bacteria</taxon>
        <taxon>Pseudomonadati</taxon>
        <taxon>Pseudomonadota</taxon>
        <taxon>Alphaproteobacteria</taxon>
        <taxon>Rhodobacterales</taxon>
        <taxon>Roseobacteraceae</taxon>
        <taxon>Celeribacter</taxon>
    </lineage>
</organism>
<protein>
    <submittedName>
        <fullName evidence="4">GNAT family N-acetyltransferase</fullName>
    </submittedName>
</protein>
<dbReference type="InterPro" id="IPR016181">
    <property type="entry name" value="Acyl_CoA_acyltransferase"/>
</dbReference>
<reference evidence="5" key="1">
    <citation type="journal article" date="2019" name="Int. J. Syst. Evol. Microbiol.">
        <title>The Global Catalogue of Microorganisms (GCM) 10K type strain sequencing project: providing services to taxonomists for standard genome sequencing and annotation.</title>
        <authorList>
            <consortium name="The Broad Institute Genomics Platform"/>
            <consortium name="The Broad Institute Genome Sequencing Center for Infectious Disease"/>
            <person name="Wu L."/>
            <person name="Ma J."/>
        </authorList>
    </citation>
    <scope>NUCLEOTIDE SEQUENCE [LARGE SCALE GENOMIC DNA]</scope>
    <source>
        <strain evidence="5">JCM 17190</strain>
    </source>
</reference>
<dbReference type="PROSITE" id="PS51186">
    <property type="entry name" value="GNAT"/>
    <property type="match status" value="1"/>
</dbReference>
<gene>
    <name evidence="4" type="ORF">GCM10022404_26100</name>
</gene>
<dbReference type="Pfam" id="PF00583">
    <property type="entry name" value="Acetyltransf_1"/>
    <property type="match status" value="1"/>
</dbReference>